<gene>
    <name evidence="1" type="ORF">HMPREF1555_02117</name>
</gene>
<dbReference type="InterPro" id="IPR012456">
    <property type="entry name" value="DUF1661"/>
</dbReference>
<accession>A0A0E2LN39</accession>
<reference evidence="1 2" key="1">
    <citation type="submission" date="2013-06" db="EMBL/GenBank/DDBJ databases">
        <authorList>
            <person name="Weinstock G."/>
            <person name="Sodergren E."/>
            <person name="Lobos E.A."/>
            <person name="Fulton L."/>
            <person name="Fulton R."/>
            <person name="Courtney L."/>
            <person name="Fronick C."/>
            <person name="O'Laughlin M."/>
            <person name="Godfrey J."/>
            <person name="Wilson R.M."/>
            <person name="Miner T."/>
            <person name="Farmer C."/>
            <person name="Delehaunty K."/>
            <person name="Cordes M."/>
            <person name="Minx P."/>
            <person name="Tomlinson C."/>
            <person name="Chen J."/>
            <person name="Wollam A."/>
            <person name="Pepin K.H."/>
            <person name="Bhonagiri V."/>
            <person name="Zhang X."/>
            <person name="Warren W."/>
            <person name="Mitreva M."/>
            <person name="Mardis E.R."/>
            <person name="Wilson R.K."/>
        </authorList>
    </citation>
    <scope>NUCLEOTIDE SEQUENCE [LARGE SCALE GENOMIC DNA]</scope>
    <source>
        <strain evidence="1 2">F0570</strain>
    </source>
</reference>
<proteinExistence type="predicted"/>
<dbReference type="HOGENOM" id="CLU_215410_1_0_10"/>
<evidence type="ECO:0000313" key="2">
    <source>
        <dbReference type="Proteomes" id="UP000016630"/>
    </source>
</evidence>
<dbReference type="Proteomes" id="UP000016630">
    <property type="component" value="Unassembled WGS sequence"/>
</dbReference>
<protein>
    <submittedName>
        <fullName evidence="1">Uncharacterized protein</fullName>
    </submittedName>
</protein>
<dbReference type="EMBL" id="AWUW01000143">
    <property type="protein sequence ID" value="ERJ63985.1"/>
    <property type="molecule type" value="Genomic_DNA"/>
</dbReference>
<dbReference type="AlphaFoldDB" id="A0A0E2LN39"/>
<comment type="caution">
    <text evidence="1">The sequence shown here is derived from an EMBL/GenBank/DDBJ whole genome shotgun (WGS) entry which is preliminary data.</text>
</comment>
<dbReference type="PATRIC" id="fig|1227271.3.peg.1862"/>
<evidence type="ECO:0000313" key="1">
    <source>
        <dbReference type="EMBL" id="ERJ63985.1"/>
    </source>
</evidence>
<dbReference type="Pfam" id="PF07877">
    <property type="entry name" value="DUF1661"/>
    <property type="match status" value="1"/>
</dbReference>
<name>A0A0E2LN39_PORGN</name>
<organism evidence="1 2">
    <name type="scientific">Porphyromonas gingivalis F0570</name>
    <dbReference type="NCBI Taxonomy" id="1227271"/>
    <lineage>
        <taxon>Bacteria</taxon>
        <taxon>Pseudomonadati</taxon>
        <taxon>Bacteroidota</taxon>
        <taxon>Bacteroidia</taxon>
        <taxon>Bacteroidales</taxon>
        <taxon>Porphyromonadaceae</taxon>
        <taxon>Porphyromonas</taxon>
    </lineage>
</organism>
<sequence length="40" mass="4970">MKKTRDFFPVLVRKFFASRTKIKFFSRHVFQCVKQRFSRA</sequence>